<keyword evidence="2" id="KW-0378">Hydrolase</keyword>
<dbReference type="PRINTS" id="PR00793">
    <property type="entry name" value="PROAMNOPTASE"/>
</dbReference>
<dbReference type="PANTHER" id="PTHR43798">
    <property type="entry name" value="MONOACYLGLYCEROL LIPASE"/>
    <property type="match status" value="1"/>
</dbReference>
<evidence type="ECO:0000259" key="3">
    <source>
        <dbReference type="Pfam" id="PF00561"/>
    </source>
</evidence>
<evidence type="ECO:0000313" key="5">
    <source>
        <dbReference type="Proteomes" id="UP000252118"/>
    </source>
</evidence>
<dbReference type="PANTHER" id="PTHR43798:SF33">
    <property type="entry name" value="HYDROLASE, PUTATIVE (AFU_ORTHOLOGUE AFUA_2G14860)-RELATED"/>
    <property type="match status" value="1"/>
</dbReference>
<dbReference type="InterPro" id="IPR050266">
    <property type="entry name" value="AB_hydrolase_sf"/>
</dbReference>
<dbReference type="PRINTS" id="PR00111">
    <property type="entry name" value="ABHYDROLASE"/>
</dbReference>
<comment type="similarity">
    <text evidence="1">Belongs to the peptidase S33 family.</text>
</comment>
<dbReference type="AlphaFoldDB" id="A0A366EKF6"/>
<gene>
    <name evidence="4" type="ORF">DET59_1119</name>
</gene>
<dbReference type="GO" id="GO:0016020">
    <property type="term" value="C:membrane"/>
    <property type="evidence" value="ECO:0007669"/>
    <property type="project" value="TreeGrafter"/>
</dbReference>
<proteinExistence type="inferred from homology"/>
<evidence type="ECO:0000256" key="1">
    <source>
        <dbReference type="ARBA" id="ARBA00010088"/>
    </source>
</evidence>
<dbReference type="SUPFAM" id="SSF53474">
    <property type="entry name" value="alpha/beta-Hydrolases"/>
    <property type="match status" value="1"/>
</dbReference>
<protein>
    <submittedName>
        <fullName evidence="4">Proline iminopeptidase</fullName>
    </submittedName>
</protein>
<dbReference type="RefSeq" id="WP_113970268.1">
    <property type="nucleotide sequence ID" value="NZ_QNRJ01000011.1"/>
</dbReference>
<dbReference type="GO" id="GO:0004177">
    <property type="term" value="F:aminopeptidase activity"/>
    <property type="evidence" value="ECO:0007669"/>
    <property type="project" value="UniProtKB-EC"/>
</dbReference>
<accession>A0A366EKF6</accession>
<reference evidence="4 5" key="1">
    <citation type="submission" date="2018-06" db="EMBL/GenBank/DDBJ databases">
        <title>Freshwater and sediment microbial communities from various areas in North America, analyzing microbe dynamics in response to fracking.</title>
        <authorList>
            <person name="Lamendella R."/>
        </authorList>
    </citation>
    <scope>NUCLEOTIDE SEQUENCE [LARGE SCALE GENOMIC DNA]</scope>
    <source>
        <strain evidence="4 5">97B</strain>
    </source>
</reference>
<evidence type="ECO:0000313" key="4">
    <source>
        <dbReference type="EMBL" id="RBP02912.1"/>
    </source>
</evidence>
<dbReference type="EMBL" id="QNRJ01000011">
    <property type="protein sequence ID" value="RBP02912.1"/>
    <property type="molecule type" value="Genomic_DNA"/>
</dbReference>
<dbReference type="InterPro" id="IPR000073">
    <property type="entry name" value="AB_hydrolase_1"/>
</dbReference>
<dbReference type="InterPro" id="IPR002410">
    <property type="entry name" value="Peptidase_S33"/>
</dbReference>
<dbReference type="Proteomes" id="UP000252118">
    <property type="component" value="Unassembled WGS sequence"/>
</dbReference>
<dbReference type="Pfam" id="PF00561">
    <property type="entry name" value="Abhydrolase_1"/>
    <property type="match status" value="1"/>
</dbReference>
<name>A0A366EKF6_9BACI</name>
<dbReference type="InterPro" id="IPR029058">
    <property type="entry name" value="AB_hydrolase_fold"/>
</dbReference>
<dbReference type="OrthoDB" id="9775557at2"/>
<feature type="domain" description="AB hydrolase-1" evidence="3">
    <location>
        <begin position="22"/>
        <end position="258"/>
    </location>
</feature>
<dbReference type="Gene3D" id="3.40.50.1820">
    <property type="entry name" value="alpha/beta hydrolase"/>
    <property type="match status" value="1"/>
</dbReference>
<evidence type="ECO:0000256" key="2">
    <source>
        <dbReference type="ARBA" id="ARBA00022801"/>
    </source>
</evidence>
<comment type="caution">
    <text evidence="4">The sequence shown here is derived from an EMBL/GenBank/DDBJ whole genome shotgun (WGS) entry which is preliminary data.</text>
</comment>
<dbReference type="GO" id="GO:0006508">
    <property type="term" value="P:proteolysis"/>
    <property type="evidence" value="ECO:0007669"/>
    <property type="project" value="InterPro"/>
</dbReference>
<organism evidence="4 5">
    <name type="scientific">Rossellomorea aquimaris</name>
    <dbReference type="NCBI Taxonomy" id="189382"/>
    <lineage>
        <taxon>Bacteria</taxon>
        <taxon>Bacillati</taxon>
        <taxon>Bacillota</taxon>
        <taxon>Bacilli</taxon>
        <taxon>Bacillales</taxon>
        <taxon>Bacillaceae</taxon>
        <taxon>Rossellomorea</taxon>
    </lineage>
</organism>
<sequence>MEGKHITINGKSIYVCVQGQGKPILFLHGGPGGSLEYFLPHMEPLAEDYQIILYDQSGCGKSGGDTYSIEEEIHTLEGIRKALSLEKVTLFGESWGSILALSYAARYPSHIHKIILTAAIGLSSKDYVTFKKVLLQKLGPYKKILLGYYSLSSIFRVDASRKLNNLMDPYYVHSVHTLKKKKEICYNKEALESIGKDIEQNYNLFPSLSQIEALPILIAQGSHDILPPAYIRVNVLPYLRNAELVEVKESGHWTILEQPEEMLRLIRSYIGGHGDRYLGSF</sequence>